<dbReference type="EMBL" id="AJMT01000054">
    <property type="protein sequence ID" value="EIG29658.1"/>
    <property type="molecule type" value="Genomic_DNA"/>
</dbReference>
<comment type="caution">
    <text evidence="1">The sequence shown here is derived from an EMBL/GenBank/DDBJ whole genome shotgun (WGS) entry which is preliminary data.</text>
</comment>
<accession>I2NUZ7</accession>
<evidence type="ECO:0000313" key="2">
    <source>
        <dbReference type="Proteomes" id="UP000004473"/>
    </source>
</evidence>
<evidence type="ECO:0000313" key="1">
    <source>
        <dbReference type="EMBL" id="EIG29658.1"/>
    </source>
</evidence>
<dbReference type="AlphaFoldDB" id="I2NUZ7"/>
<organism evidence="1 2">
    <name type="scientific">Neisseria sicca VK64</name>
    <dbReference type="NCBI Taxonomy" id="1095748"/>
    <lineage>
        <taxon>Bacteria</taxon>
        <taxon>Pseudomonadati</taxon>
        <taxon>Pseudomonadota</taxon>
        <taxon>Betaproteobacteria</taxon>
        <taxon>Neisseriales</taxon>
        <taxon>Neisseriaceae</taxon>
        <taxon>Neisseria</taxon>
    </lineage>
</organism>
<proteinExistence type="predicted"/>
<dbReference type="Proteomes" id="UP000004473">
    <property type="component" value="Unassembled WGS sequence"/>
</dbReference>
<reference evidence="1 2" key="1">
    <citation type="submission" date="2012-04" db="EMBL/GenBank/DDBJ databases">
        <authorList>
            <person name="Harkins D.M."/>
            <person name="Madupu R."/>
            <person name="Durkin A.S."/>
            <person name="Torralba M."/>
            <person name="Methe B."/>
            <person name="Sutton G.G."/>
            <person name="Nelson K.E."/>
        </authorList>
    </citation>
    <scope>NUCLEOTIDE SEQUENCE [LARGE SCALE GENOMIC DNA]</scope>
    <source>
        <strain evidence="1 2">VK64</strain>
    </source>
</reference>
<sequence length="53" mass="6298">MPDLSDIQKTHKEVFVFNKTIHINYENRLYSTQTLVAFTQLQIETDPNFLINK</sequence>
<name>I2NUZ7_NEISI</name>
<protein>
    <submittedName>
        <fullName evidence="1">Uncharacterized protein</fullName>
    </submittedName>
</protein>
<gene>
    <name evidence="1" type="ORF">HMPREF1051_0622</name>
</gene>